<dbReference type="OrthoDB" id="5981473at2759"/>
<feature type="coiled-coil region" evidence="1">
    <location>
        <begin position="304"/>
        <end position="346"/>
    </location>
</feature>
<name>A0A9D3SN01_9TELE</name>
<keyword evidence="4" id="KW-1185">Reference proteome</keyword>
<dbReference type="InterPro" id="IPR028043">
    <property type="entry name" value="PAAT-like"/>
</dbReference>
<evidence type="ECO:0000256" key="1">
    <source>
        <dbReference type="SAM" id="Coils"/>
    </source>
</evidence>
<gene>
    <name evidence="3" type="ORF">KOW79_011639</name>
</gene>
<evidence type="ECO:0000313" key="4">
    <source>
        <dbReference type="Proteomes" id="UP000824219"/>
    </source>
</evidence>
<dbReference type="Pfam" id="PF14958">
    <property type="entry name" value="PAAT-like"/>
    <property type="match status" value="1"/>
</dbReference>
<sequence>MSSSKDAVVSTHTSWVCTSPTELREILITPQEELLNTEAGLDPSASALCEPVRLERAEESSPCVITLLCRPDSGAVISSVQIVSEARTVEVYSLSGDYCGTSRGEEDPRWQQSSDEEKRLFYRSRLVLESPLASCEVKLLSLGGRSAVGIRQVAVGLRFCPGAEFRPGPGAGIDLHRVQAMMQEMGTTLSPGAQNLMEMVQFQQKNKADVLGGFLPLLMGGGGAGGMLSCLAKRASGDVGPDGTRAQTGPQSGMFSANQSSPSDAVAGVQGGNQSPVSPDLLPMLQNVCGQVTQLRLDALTSPEKRTNGEREDLEKVLEKVVEKRMEDLENRLKKHMDSRLDALQQRLELTLHQLGLLTNTPNPQ</sequence>
<reference evidence="3 4" key="1">
    <citation type="submission" date="2021-06" db="EMBL/GenBank/DDBJ databases">
        <title>Chromosome-level genome assembly of the red-tail catfish (Hemibagrus wyckioides).</title>
        <authorList>
            <person name="Shao F."/>
        </authorList>
    </citation>
    <scope>NUCLEOTIDE SEQUENCE [LARGE SCALE GENOMIC DNA]</scope>
    <source>
        <strain evidence="3">EC202008001</strain>
        <tissue evidence="3">Blood</tissue>
    </source>
</reference>
<dbReference type="Proteomes" id="UP000824219">
    <property type="component" value="Linkage Group LG13"/>
</dbReference>
<dbReference type="PANTHER" id="PTHR14787:SF1">
    <property type="entry name" value="ATPASE PAAT"/>
    <property type="match status" value="1"/>
</dbReference>
<organism evidence="3 4">
    <name type="scientific">Hemibagrus wyckioides</name>
    <dbReference type="NCBI Taxonomy" id="337641"/>
    <lineage>
        <taxon>Eukaryota</taxon>
        <taxon>Metazoa</taxon>
        <taxon>Chordata</taxon>
        <taxon>Craniata</taxon>
        <taxon>Vertebrata</taxon>
        <taxon>Euteleostomi</taxon>
        <taxon>Actinopterygii</taxon>
        <taxon>Neopterygii</taxon>
        <taxon>Teleostei</taxon>
        <taxon>Ostariophysi</taxon>
        <taxon>Siluriformes</taxon>
        <taxon>Bagridae</taxon>
        <taxon>Hemibagrus</taxon>
    </lineage>
</organism>
<dbReference type="PANTHER" id="PTHR14787">
    <property type="entry name" value="C10ORF188 FAMILY MEMBER"/>
    <property type="match status" value="1"/>
</dbReference>
<comment type="caution">
    <text evidence="3">The sequence shown here is derived from an EMBL/GenBank/DDBJ whole genome shotgun (WGS) entry which is preliminary data.</text>
</comment>
<feature type="region of interest" description="Disordered" evidence="2">
    <location>
        <begin position="239"/>
        <end position="273"/>
    </location>
</feature>
<proteinExistence type="predicted"/>
<dbReference type="EMBL" id="JAHKSW010000013">
    <property type="protein sequence ID" value="KAG7325323.1"/>
    <property type="molecule type" value="Genomic_DNA"/>
</dbReference>
<evidence type="ECO:0000313" key="3">
    <source>
        <dbReference type="EMBL" id="KAG7325323.1"/>
    </source>
</evidence>
<keyword evidence="1" id="KW-0175">Coiled coil</keyword>
<protein>
    <submittedName>
        <fullName evidence="3">Uncharacterized protein</fullName>
    </submittedName>
</protein>
<dbReference type="AlphaFoldDB" id="A0A9D3SN01"/>
<feature type="compositionally biased region" description="Polar residues" evidence="2">
    <location>
        <begin position="245"/>
        <end position="263"/>
    </location>
</feature>
<accession>A0A9D3SN01</accession>
<evidence type="ECO:0000256" key="2">
    <source>
        <dbReference type="SAM" id="MobiDB-lite"/>
    </source>
</evidence>